<organism evidence="2 3">
    <name type="scientific">Sporofaciens musculi</name>
    <dbReference type="NCBI Taxonomy" id="2681861"/>
    <lineage>
        <taxon>Bacteria</taxon>
        <taxon>Bacillati</taxon>
        <taxon>Bacillota</taxon>
        <taxon>Clostridia</taxon>
        <taxon>Lachnospirales</taxon>
        <taxon>Lachnospiraceae</taxon>
        <taxon>Sporofaciens</taxon>
    </lineage>
</organism>
<feature type="domain" description="Treble clef zinc finger" evidence="1">
    <location>
        <begin position="289"/>
        <end position="343"/>
    </location>
</feature>
<accession>A0A7X3SI00</accession>
<feature type="domain" description="Treble clef zinc finger" evidence="1">
    <location>
        <begin position="219"/>
        <end position="272"/>
    </location>
</feature>
<evidence type="ECO:0000259" key="1">
    <source>
        <dbReference type="Pfam" id="PF14311"/>
    </source>
</evidence>
<dbReference type="PANTHER" id="PTHR37317">
    <property type="entry name" value="BLR8090 PROTEIN"/>
    <property type="match status" value="1"/>
</dbReference>
<dbReference type="EMBL" id="WUQX01000001">
    <property type="protein sequence ID" value="MXP74606.1"/>
    <property type="molecule type" value="Genomic_DNA"/>
</dbReference>
<dbReference type="PANTHER" id="PTHR37317:SF1">
    <property type="entry name" value="ZINC-RIBBON DOMAIN-CONTAINING PROTEIN-RELATED"/>
    <property type="match status" value="1"/>
</dbReference>
<sequence>MKNSLADIHPELVSEWSESNLPLTPDTVTYGSNKEVWWKGACGHEWQASVKSRSSGENCPICSGKRVVEGINDLATLEPELALEWSEENISLKPSMVGIGSHKKVIWKGKCGHEWSASVKNRVKGSGCPYCSHHLVLEGFNDLASQMPKVAAEWSEKNYPLRPTMVTAYTNRKVWWKCKEGHEWNTQISTRSYGSKCPYCSGEILLSGFNDFRTRQPQLAGEWSKRNLPLTPDMINEKSRKNVWWKCQKCGFEWKAVVHSRVKGAKCPVCADRAILSGYNDLASTDSYLLGEWDYEKNTDISPEYISRNSMRKVWWKCPFGHSWKGKISERAIDGKGCRECEKEYQGVFPQLAVGYYAAKKGLKVLFHSDTALGIPLEIYIPEEKVAVESFEGTKEMEGVKKYICKQKGIKLVKIIYRTNDNEIEFAYKIKRLFQSIHIFISSDVEQDVMTIREHFYKWRKRQM</sequence>
<gene>
    <name evidence="2" type="ORF">GN277_04190</name>
</gene>
<comment type="caution">
    <text evidence="2">The sequence shown here is derived from an EMBL/GenBank/DDBJ whole genome shotgun (WGS) entry which is preliminary data.</text>
</comment>
<dbReference type="AlphaFoldDB" id="A0A7X3SI00"/>
<feature type="domain" description="Treble clef zinc finger" evidence="1">
    <location>
        <begin position="151"/>
        <end position="202"/>
    </location>
</feature>
<dbReference type="Pfam" id="PF14311">
    <property type="entry name" value="DUF4379"/>
    <property type="match status" value="5"/>
</dbReference>
<dbReference type="Proteomes" id="UP000460412">
    <property type="component" value="Unassembled WGS sequence"/>
</dbReference>
<keyword evidence="3" id="KW-1185">Reference proteome</keyword>
<dbReference type="RefSeq" id="WP_159749949.1">
    <property type="nucleotide sequence ID" value="NZ_WUQX01000001.1"/>
</dbReference>
<protein>
    <recommendedName>
        <fullName evidence="1">Treble clef zinc finger domain-containing protein</fullName>
    </recommendedName>
</protein>
<evidence type="ECO:0000313" key="2">
    <source>
        <dbReference type="EMBL" id="MXP74606.1"/>
    </source>
</evidence>
<dbReference type="InterPro" id="IPR025487">
    <property type="entry name" value="DUF4379"/>
</dbReference>
<feature type="domain" description="Treble clef zinc finger" evidence="1">
    <location>
        <begin position="12"/>
        <end position="65"/>
    </location>
</feature>
<evidence type="ECO:0000313" key="3">
    <source>
        <dbReference type="Proteomes" id="UP000460412"/>
    </source>
</evidence>
<feature type="domain" description="Treble clef zinc finger" evidence="1">
    <location>
        <begin position="81"/>
        <end position="133"/>
    </location>
</feature>
<proteinExistence type="predicted"/>
<name>A0A7X3SI00_9FIRM</name>
<reference evidence="2 3" key="1">
    <citation type="submission" date="2019-12" db="EMBL/GenBank/DDBJ databases">
        <title>Sporaefaciens musculi gen. nov., sp. nov., a novel bacterium isolated from the caecum of an obese mouse.</title>
        <authorList>
            <person name="Rasmussen T.S."/>
            <person name="Streidl T."/>
            <person name="Hitch T.C.A."/>
            <person name="Wortmann E."/>
            <person name="Deptula P."/>
            <person name="Hansen M."/>
            <person name="Nielsen D.S."/>
            <person name="Clavel T."/>
            <person name="Vogensen F.K."/>
        </authorList>
    </citation>
    <scope>NUCLEOTIDE SEQUENCE [LARGE SCALE GENOMIC DNA]</scope>
    <source>
        <strain evidence="2 3">WCA-9-b2</strain>
    </source>
</reference>